<dbReference type="PANTHER" id="PTHR34295:SF1">
    <property type="entry name" value="BIOTIN TRANSPORTER BIOY"/>
    <property type="match status" value="1"/>
</dbReference>
<dbReference type="Proteomes" id="UP001262410">
    <property type="component" value="Unassembled WGS sequence"/>
</dbReference>
<keyword evidence="2" id="KW-1003">Cell membrane</keyword>
<feature type="transmembrane region" description="Helical" evidence="3">
    <location>
        <begin position="167"/>
        <end position="185"/>
    </location>
</feature>
<proteinExistence type="inferred from homology"/>
<dbReference type="Pfam" id="PF02632">
    <property type="entry name" value="BioY"/>
    <property type="match status" value="1"/>
</dbReference>
<organism evidence="4 5">
    <name type="scientific">Inquilinus ginsengisoli</name>
    <dbReference type="NCBI Taxonomy" id="363840"/>
    <lineage>
        <taxon>Bacteria</taxon>
        <taxon>Pseudomonadati</taxon>
        <taxon>Pseudomonadota</taxon>
        <taxon>Alphaproteobacteria</taxon>
        <taxon>Rhodospirillales</taxon>
        <taxon>Rhodospirillaceae</taxon>
        <taxon>Inquilinus</taxon>
    </lineage>
</organism>
<sequence length="193" mass="19761">MSSRETLPASALVPFRLHGASLATKAVLVAVGTLVLTASSWIEIPMIPVPMNMQTFAVLLVGTLCGWRLGAATVLAWLAEAAIGLPVLSGGAGGAVHFVGPTAGYLFAFPIAAGLIGWLSERGWTSDVLRSTATLLFGHALILALGATWLTALFGSDVALDSGVTPFLFGTALKTALGVATLAAIHRRAGRQG</sequence>
<feature type="transmembrane region" description="Helical" evidence="3">
    <location>
        <begin position="56"/>
        <end position="78"/>
    </location>
</feature>
<dbReference type="EMBL" id="JAVDPW010000002">
    <property type="protein sequence ID" value="MDR6288687.1"/>
    <property type="molecule type" value="Genomic_DNA"/>
</dbReference>
<keyword evidence="3" id="KW-1133">Transmembrane helix</keyword>
<evidence type="ECO:0000256" key="3">
    <source>
        <dbReference type="SAM" id="Phobius"/>
    </source>
</evidence>
<evidence type="ECO:0000313" key="5">
    <source>
        <dbReference type="Proteomes" id="UP001262410"/>
    </source>
</evidence>
<keyword evidence="2 3" id="KW-0472">Membrane</keyword>
<gene>
    <name evidence="4" type="ORF">E9232_001194</name>
</gene>
<dbReference type="RefSeq" id="WP_309792701.1">
    <property type="nucleotide sequence ID" value="NZ_JAVDPW010000002.1"/>
</dbReference>
<evidence type="ECO:0000256" key="1">
    <source>
        <dbReference type="ARBA" id="ARBA00010692"/>
    </source>
</evidence>
<keyword evidence="3" id="KW-0812">Transmembrane</keyword>
<dbReference type="PANTHER" id="PTHR34295">
    <property type="entry name" value="BIOTIN TRANSPORTER BIOY"/>
    <property type="match status" value="1"/>
</dbReference>
<feature type="transmembrane region" description="Helical" evidence="3">
    <location>
        <begin position="98"/>
        <end position="120"/>
    </location>
</feature>
<keyword evidence="2" id="KW-0813">Transport</keyword>
<dbReference type="PIRSF" id="PIRSF016661">
    <property type="entry name" value="BioY"/>
    <property type="match status" value="1"/>
</dbReference>
<name>A0ABU1JK31_9PROT</name>
<comment type="caution">
    <text evidence="4">The sequence shown here is derived from an EMBL/GenBank/DDBJ whole genome shotgun (WGS) entry which is preliminary data.</text>
</comment>
<protein>
    <recommendedName>
        <fullName evidence="2">Biotin transporter</fullName>
    </recommendedName>
</protein>
<feature type="transmembrane region" description="Helical" evidence="3">
    <location>
        <begin position="20"/>
        <end position="44"/>
    </location>
</feature>
<reference evidence="4 5" key="1">
    <citation type="submission" date="2023-07" db="EMBL/GenBank/DDBJ databases">
        <title>Sorghum-associated microbial communities from plants grown in Nebraska, USA.</title>
        <authorList>
            <person name="Schachtman D."/>
        </authorList>
    </citation>
    <scope>NUCLEOTIDE SEQUENCE [LARGE SCALE GENOMIC DNA]</scope>
    <source>
        <strain evidence="4 5">584</strain>
    </source>
</reference>
<feature type="transmembrane region" description="Helical" evidence="3">
    <location>
        <begin position="132"/>
        <end position="155"/>
    </location>
</feature>
<accession>A0ABU1JK31</accession>
<keyword evidence="5" id="KW-1185">Reference proteome</keyword>
<dbReference type="Gene3D" id="1.10.1760.20">
    <property type="match status" value="1"/>
</dbReference>
<evidence type="ECO:0000313" key="4">
    <source>
        <dbReference type="EMBL" id="MDR6288687.1"/>
    </source>
</evidence>
<comment type="subcellular location">
    <subcellularLocation>
        <location evidence="2">Cell membrane</location>
        <topology evidence="2">Multi-pass membrane protein</topology>
    </subcellularLocation>
</comment>
<evidence type="ECO:0000256" key="2">
    <source>
        <dbReference type="PIRNR" id="PIRNR016661"/>
    </source>
</evidence>
<dbReference type="InterPro" id="IPR003784">
    <property type="entry name" value="BioY"/>
</dbReference>
<comment type="similarity">
    <text evidence="1 2">Belongs to the BioY family.</text>
</comment>